<dbReference type="GO" id="GO:0071222">
    <property type="term" value="P:cellular response to lipopolysaccharide"/>
    <property type="evidence" value="ECO:0007669"/>
    <property type="project" value="TreeGrafter"/>
</dbReference>
<gene>
    <name evidence="14" type="ORF">HGM15179_012806</name>
</gene>
<feature type="domain" description="Ig-like" evidence="13">
    <location>
        <begin position="29"/>
        <end position="141"/>
    </location>
</feature>
<feature type="transmembrane region" description="Helical" evidence="12">
    <location>
        <begin position="565"/>
        <end position="587"/>
    </location>
</feature>
<keyword evidence="9" id="KW-0325">Glycoprotein</keyword>
<evidence type="ECO:0000256" key="11">
    <source>
        <dbReference type="SAM" id="MobiDB-lite"/>
    </source>
</evidence>
<comment type="caution">
    <text evidence="14">The sequence shown here is derived from an EMBL/GenBank/DDBJ whole genome shotgun (WGS) entry which is preliminary data.</text>
</comment>
<evidence type="ECO:0000256" key="9">
    <source>
        <dbReference type="ARBA" id="ARBA00023180"/>
    </source>
</evidence>
<keyword evidence="6 12" id="KW-0472">Membrane</keyword>
<keyword evidence="15" id="KW-1185">Reference proteome</keyword>
<keyword evidence="7" id="KW-1015">Disulfide bond</keyword>
<dbReference type="InterPro" id="IPR036179">
    <property type="entry name" value="Ig-like_dom_sf"/>
</dbReference>
<dbReference type="GO" id="GO:0006955">
    <property type="term" value="P:immune response"/>
    <property type="evidence" value="ECO:0007669"/>
    <property type="project" value="TreeGrafter"/>
</dbReference>
<evidence type="ECO:0000313" key="14">
    <source>
        <dbReference type="EMBL" id="TRZ14299.1"/>
    </source>
</evidence>
<keyword evidence="2" id="KW-1003">Cell membrane</keyword>
<evidence type="ECO:0000256" key="2">
    <source>
        <dbReference type="ARBA" id="ARBA00022475"/>
    </source>
</evidence>
<comment type="subcellular location">
    <subcellularLocation>
        <location evidence="1">Cell membrane</location>
        <topology evidence="1">Single-pass type I membrane protein</topology>
    </subcellularLocation>
</comment>
<dbReference type="Proteomes" id="UP000796761">
    <property type="component" value="Unassembled WGS sequence"/>
</dbReference>
<dbReference type="Pfam" id="PF22705">
    <property type="entry name" value="C2-set_3"/>
    <property type="match status" value="2"/>
</dbReference>
<evidence type="ECO:0000256" key="10">
    <source>
        <dbReference type="ARBA" id="ARBA00023319"/>
    </source>
</evidence>
<dbReference type="InterPro" id="IPR007110">
    <property type="entry name" value="Ig-like_dom"/>
</dbReference>
<dbReference type="InterPro" id="IPR013106">
    <property type="entry name" value="Ig_V-set"/>
</dbReference>
<dbReference type="InterPro" id="IPR051713">
    <property type="entry name" value="T-cell_Activation_Regulation"/>
</dbReference>
<evidence type="ECO:0000313" key="15">
    <source>
        <dbReference type="Proteomes" id="UP000796761"/>
    </source>
</evidence>
<protein>
    <recommendedName>
        <fullName evidence="13">Ig-like domain-containing protein</fullName>
    </recommendedName>
</protein>
<keyword evidence="4" id="KW-0732">Signal</keyword>
<organism evidence="14 15">
    <name type="scientific">Zosterops borbonicus</name>
    <dbReference type="NCBI Taxonomy" id="364589"/>
    <lineage>
        <taxon>Eukaryota</taxon>
        <taxon>Metazoa</taxon>
        <taxon>Chordata</taxon>
        <taxon>Craniata</taxon>
        <taxon>Vertebrata</taxon>
        <taxon>Euteleostomi</taxon>
        <taxon>Archelosauria</taxon>
        <taxon>Archosauria</taxon>
        <taxon>Dinosauria</taxon>
        <taxon>Saurischia</taxon>
        <taxon>Theropoda</taxon>
        <taxon>Coelurosauria</taxon>
        <taxon>Aves</taxon>
        <taxon>Neognathae</taxon>
        <taxon>Neoaves</taxon>
        <taxon>Telluraves</taxon>
        <taxon>Australaves</taxon>
        <taxon>Passeriformes</taxon>
        <taxon>Sylvioidea</taxon>
        <taxon>Zosteropidae</taxon>
        <taxon>Zosterops</taxon>
    </lineage>
</organism>
<dbReference type="InterPro" id="IPR003599">
    <property type="entry name" value="Ig_sub"/>
</dbReference>
<dbReference type="GO" id="GO:0031295">
    <property type="term" value="P:T cell costimulation"/>
    <property type="evidence" value="ECO:0007669"/>
    <property type="project" value="TreeGrafter"/>
</dbReference>
<dbReference type="PANTHER" id="PTHR25466">
    <property type="entry name" value="T-LYMPHOCYTE ACTIVATION ANTIGEN"/>
    <property type="match status" value="1"/>
</dbReference>
<dbReference type="GO" id="GO:0007166">
    <property type="term" value="P:cell surface receptor signaling pathway"/>
    <property type="evidence" value="ECO:0007669"/>
    <property type="project" value="TreeGrafter"/>
</dbReference>
<evidence type="ECO:0000256" key="7">
    <source>
        <dbReference type="ARBA" id="ARBA00023157"/>
    </source>
</evidence>
<dbReference type="Gene3D" id="2.60.40.10">
    <property type="entry name" value="Immunoglobulins"/>
    <property type="match status" value="4"/>
</dbReference>
<feature type="transmembrane region" description="Helical" evidence="12">
    <location>
        <begin position="253"/>
        <end position="274"/>
    </location>
</feature>
<dbReference type="InterPro" id="IPR013783">
    <property type="entry name" value="Ig-like_fold"/>
</dbReference>
<evidence type="ECO:0000259" key="13">
    <source>
        <dbReference type="PROSITE" id="PS50835"/>
    </source>
</evidence>
<dbReference type="SUPFAM" id="SSF48726">
    <property type="entry name" value="Immunoglobulin"/>
    <property type="match status" value="4"/>
</dbReference>
<evidence type="ECO:0000256" key="4">
    <source>
        <dbReference type="ARBA" id="ARBA00022729"/>
    </source>
</evidence>
<dbReference type="OrthoDB" id="8680608at2759"/>
<dbReference type="GO" id="GO:0042102">
    <property type="term" value="P:positive regulation of T cell proliferation"/>
    <property type="evidence" value="ECO:0007669"/>
    <property type="project" value="TreeGrafter"/>
</dbReference>
<reference evidence="14" key="1">
    <citation type="submission" date="2019-04" db="EMBL/GenBank/DDBJ databases">
        <title>Genome assembly of Zosterops borbonicus 15179.</title>
        <authorList>
            <person name="Leroy T."/>
            <person name="Anselmetti Y."/>
            <person name="Tilak M.-K."/>
            <person name="Nabholz B."/>
        </authorList>
    </citation>
    <scope>NUCLEOTIDE SEQUENCE</scope>
    <source>
        <strain evidence="14">HGM_15179</strain>
        <tissue evidence="14">Muscle</tissue>
    </source>
</reference>
<keyword evidence="5 12" id="KW-1133">Transmembrane helix</keyword>
<keyword evidence="3 12" id="KW-0812">Transmembrane</keyword>
<evidence type="ECO:0000256" key="3">
    <source>
        <dbReference type="ARBA" id="ARBA00022692"/>
    </source>
</evidence>
<dbReference type="PANTHER" id="PTHR25466:SF3">
    <property type="entry name" value="PROGRAMMED CELL DEATH 1 LIGAND 1"/>
    <property type="match status" value="1"/>
</dbReference>
<evidence type="ECO:0000256" key="6">
    <source>
        <dbReference type="ARBA" id="ARBA00023136"/>
    </source>
</evidence>
<keyword evidence="10" id="KW-0393">Immunoglobulin domain</keyword>
<dbReference type="SMART" id="SM00406">
    <property type="entry name" value="IGv"/>
    <property type="match status" value="2"/>
</dbReference>
<dbReference type="PROSITE" id="PS50835">
    <property type="entry name" value="IG_LIKE"/>
    <property type="match status" value="4"/>
</dbReference>
<dbReference type="EMBL" id="SWJQ01000447">
    <property type="protein sequence ID" value="TRZ14299.1"/>
    <property type="molecule type" value="Genomic_DNA"/>
</dbReference>
<dbReference type="AlphaFoldDB" id="A0A8K1LHL5"/>
<dbReference type="SMART" id="SM00409">
    <property type="entry name" value="IG"/>
    <property type="match status" value="3"/>
</dbReference>
<evidence type="ECO:0000256" key="12">
    <source>
        <dbReference type="SAM" id="Phobius"/>
    </source>
</evidence>
<feature type="domain" description="Ig-like" evidence="13">
    <location>
        <begin position="147"/>
        <end position="233"/>
    </location>
</feature>
<proteinExistence type="predicted"/>
<feature type="domain" description="Ig-like" evidence="13">
    <location>
        <begin position="355"/>
        <end position="461"/>
    </location>
</feature>
<evidence type="ECO:0000256" key="5">
    <source>
        <dbReference type="ARBA" id="ARBA00022989"/>
    </source>
</evidence>
<evidence type="ECO:0000256" key="8">
    <source>
        <dbReference type="ARBA" id="ARBA00023170"/>
    </source>
</evidence>
<sequence>MREKAFGFQEQTNCLENSLFRHGRSVGKPLFTVEAPQSLCTVERGNNVTMECTFPVNGKLELKDLSVSWEKKDELKLVYVLHKGEEDFKNQDSDFRGRIKLLKENLNLGQSLLQISDVKLRDAGVYRCVIVYGGADYKTIHLKVKAPYRIINKGVVSTGHNKWKLTCQSEGYPEAEVIWQNRNYEDLTDKANTRFETGSDQLYHVTSTLTIESGIDEIFYCIFWNKELQENTSAILHIADSTDVILQAESRRFVGAALIATAFVGSGLLFLLCIRKARENKGNGTPVASSSIAKMSKDKDTHDCRDVSFEDRELKCLLEKMFQIVTILWMETQLSMVSALFTVEVPQQLYTAEYGNNVTMECRFPVNGSVDLGLLTVVWEQKRQGWLKSKEVYTFRNGKALHPSQHPDYIGRASLLHSELKVGRAILQITNVKMTDTGSYLCLIDYQGVDYKYIALEVKASYKRINTQVVRIPGEDKFVFMCQSEGFPLAEVFWQNENVNLSGPANMTYTLTADGLYNVTSILILKPNMSENYTCVFWNKELNGETSAHISTLALMSTQYSGQKFLISLIIPTSVTVAVVLSVLIIFQKRKSFKNEQPKKDGKRKLNPNAKDENSDDFNSQTEALYLSTVTASRDTGIKVIVSSSKPTKEIQLGTASQAWTWNNLQHAPMAQSGKAASQDDRGWAQTYLQINSCSTWVPGHELKGGFVGPLAEDALLGSPVRLARVAKAYC</sequence>
<accession>A0A8K1LHL5</accession>
<feature type="region of interest" description="Disordered" evidence="11">
    <location>
        <begin position="597"/>
        <end position="618"/>
    </location>
</feature>
<dbReference type="InterPro" id="IPR053896">
    <property type="entry name" value="BTN3A2-like_Ig-C"/>
</dbReference>
<feature type="domain" description="Ig-like" evidence="13">
    <location>
        <begin position="474"/>
        <end position="551"/>
    </location>
</feature>
<dbReference type="FunFam" id="2.60.40.10:FF:001912">
    <property type="entry name" value="CD274 molecule"/>
    <property type="match status" value="2"/>
</dbReference>
<dbReference type="GO" id="GO:0042130">
    <property type="term" value="P:negative regulation of T cell proliferation"/>
    <property type="evidence" value="ECO:0007669"/>
    <property type="project" value="TreeGrafter"/>
</dbReference>
<dbReference type="Pfam" id="PF07686">
    <property type="entry name" value="V-set"/>
    <property type="match status" value="2"/>
</dbReference>
<keyword evidence="8" id="KW-0675">Receptor</keyword>
<dbReference type="GO" id="GO:0009897">
    <property type="term" value="C:external side of plasma membrane"/>
    <property type="evidence" value="ECO:0007669"/>
    <property type="project" value="TreeGrafter"/>
</dbReference>
<evidence type="ECO:0000256" key="1">
    <source>
        <dbReference type="ARBA" id="ARBA00004251"/>
    </source>
</evidence>
<name>A0A8K1LHL5_9PASS</name>